<keyword evidence="3" id="KW-1185">Reference proteome</keyword>
<keyword evidence="1" id="KW-0472">Membrane</keyword>
<dbReference type="OrthoDB" id="2756615at2759"/>
<organism evidence="2 3">
    <name type="scientific">Coprinopsis marcescibilis</name>
    <name type="common">Agaric fungus</name>
    <name type="synonym">Psathyrella marcescibilis</name>
    <dbReference type="NCBI Taxonomy" id="230819"/>
    <lineage>
        <taxon>Eukaryota</taxon>
        <taxon>Fungi</taxon>
        <taxon>Dikarya</taxon>
        <taxon>Basidiomycota</taxon>
        <taxon>Agaricomycotina</taxon>
        <taxon>Agaricomycetes</taxon>
        <taxon>Agaricomycetidae</taxon>
        <taxon>Agaricales</taxon>
        <taxon>Agaricineae</taxon>
        <taxon>Psathyrellaceae</taxon>
        <taxon>Coprinopsis</taxon>
    </lineage>
</organism>
<dbReference type="EMBL" id="ML210438">
    <property type="protein sequence ID" value="TFK18045.1"/>
    <property type="molecule type" value="Genomic_DNA"/>
</dbReference>
<evidence type="ECO:0000256" key="1">
    <source>
        <dbReference type="SAM" id="Phobius"/>
    </source>
</evidence>
<accession>A0A5C3KEB2</accession>
<name>A0A5C3KEB2_COPMA</name>
<sequence length="462" mass="50477">MANASCSTDDILLFYENSSPRFTVLDSGGAQVADRSIIGDLDEAFAAESHATQFRFEGLSCALFGALVVGPTSQTSSFTWTLLGEGRSGSLADPQNPKIVNGQWFKIQPLADIEHTIHLNFTGGEGVAYLLRYAVVRSGFLQNYDDQTKIMVDNMSTSELEYFGQWVTDSPKSISAESAVSGAAIFGNSTHRASGVGAGIMFRFLGEILGMREAYRSALLDIDAVFSGTSLRMYGVSPQGSGFYNVTFTMDGGRPQTFKFESKNTTSTSDHIILIDYPMLSPTIHTFSAIMTHQEGERENSLVFDFLTYRPAFPNRGSKPCLSPIMERLDGPMDAVGPSTMPIVVGGILAAIAGLAVLISILVLCIWRRRLNNLEDLLRKLDGGESAPWNGHSESVSNITPFVVQPQLPARSRIRRKLMHSFDRLAPPSYRSFSLPVDHVDHIALLQIFDVFMHGAGSQCES</sequence>
<keyword evidence="1" id="KW-0812">Transmembrane</keyword>
<feature type="transmembrane region" description="Helical" evidence="1">
    <location>
        <begin position="343"/>
        <end position="367"/>
    </location>
</feature>
<keyword evidence="1" id="KW-1133">Transmembrane helix</keyword>
<dbReference type="Proteomes" id="UP000307440">
    <property type="component" value="Unassembled WGS sequence"/>
</dbReference>
<evidence type="ECO:0000313" key="2">
    <source>
        <dbReference type="EMBL" id="TFK18045.1"/>
    </source>
</evidence>
<reference evidence="2 3" key="1">
    <citation type="journal article" date="2019" name="Nat. Ecol. Evol.">
        <title>Megaphylogeny resolves global patterns of mushroom evolution.</title>
        <authorList>
            <person name="Varga T."/>
            <person name="Krizsan K."/>
            <person name="Foldi C."/>
            <person name="Dima B."/>
            <person name="Sanchez-Garcia M."/>
            <person name="Sanchez-Ramirez S."/>
            <person name="Szollosi G.J."/>
            <person name="Szarkandi J.G."/>
            <person name="Papp V."/>
            <person name="Albert L."/>
            <person name="Andreopoulos W."/>
            <person name="Angelini C."/>
            <person name="Antonin V."/>
            <person name="Barry K.W."/>
            <person name="Bougher N.L."/>
            <person name="Buchanan P."/>
            <person name="Buyck B."/>
            <person name="Bense V."/>
            <person name="Catcheside P."/>
            <person name="Chovatia M."/>
            <person name="Cooper J."/>
            <person name="Damon W."/>
            <person name="Desjardin D."/>
            <person name="Finy P."/>
            <person name="Geml J."/>
            <person name="Haridas S."/>
            <person name="Hughes K."/>
            <person name="Justo A."/>
            <person name="Karasinski D."/>
            <person name="Kautmanova I."/>
            <person name="Kiss B."/>
            <person name="Kocsube S."/>
            <person name="Kotiranta H."/>
            <person name="LaButti K.M."/>
            <person name="Lechner B.E."/>
            <person name="Liimatainen K."/>
            <person name="Lipzen A."/>
            <person name="Lukacs Z."/>
            <person name="Mihaltcheva S."/>
            <person name="Morgado L.N."/>
            <person name="Niskanen T."/>
            <person name="Noordeloos M.E."/>
            <person name="Ohm R.A."/>
            <person name="Ortiz-Santana B."/>
            <person name="Ovrebo C."/>
            <person name="Racz N."/>
            <person name="Riley R."/>
            <person name="Savchenko A."/>
            <person name="Shiryaev A."/>
            <person name="Soop K."/>
            <person name="Spirin V."/>
            <person name="Szebenyi C."/>
            <person name="Tomsovsky M."/>
            <person name="Tulloss R.E."/>
            <person name="Uehling J."/>
            <person name="Grigoriev I.V."/>
            <person name="Vagvolgyi C."/>
            <person name="Papp T."/>
            <person name="Martin F.M."/>
            <person name="Miettinen O."/>
            <person name="Hibbett D.S."/>
            <person name="Nagy L.G."/>
        </authorList>
    </citation>
    <scope>NUCLEOTIDE SEQUENCE [LARGE SCALE GENOMIC DNA]</scope>
    <source>
        <strain evidence="2 3">CBS 121175</strain>
    </source>
</reference>
<dbReference type="AlphaFoldDB" id="A0A5C3KEB2"/>
<protein>
    <submittedName>
        <fullName evidence="2">Uncharacterized protein</fullName>
    </submittedName>
</protein>
<evidence type="ECO:0000313" key="3">
    <source>
        <dbReference type="Proteomes" id="UP000307440"/>
    </source>
</evidence>
<gene>
    <name evidence="2" type="ORF">FA15DRAFT_710241</name>
</gene>
<proteinExistence type="predicted"/>